<comment type="caution">
    <text evidence="2">The sequence shown here is derived from an EMBL/GenBank/DDBJ whole genome shotgun (WGS) entry which is preliminary data.</text>
</comment>
<dbReference type="RefSeq" id="WP_209597343.1">
    <property type="nucleotide sequence ID" value="NZ_JAGJCF010000023.1"/>
</dbReference>
<name>A0ABS4BMQ0_9HYPH</name>
<evidence type="ECO:0000313" key="3">
    <source>
        <dbReference type="Proteomes" id="UP000678276"/>
    </source>
</evidence>
<evidence type="ECO:0000313" key="2">
    <source>
        <dbReference type="EMBL" id="MBP0618012.1"/>
    </source>
</evidence>
<reference evidence="2 3" key="1">
    <citation type="submission" date="2021-04" db="EMBL/GenBank/DDBJ databases">
        <title>Whole genome sequence of Jiella sp. KSK16Y-1.</title>
        <authorList>
            <person name="Tuo L."/>
        </authorList>
    </citation>
    <scope>NUCLEOTIDE SEQUENCE [LARGE SCALE GENOMIC DNA]</scope>
    <source>
        <strain evidence="2 3">KSK16Y-1</strain>
    </source>
</reference>
<feature type="region of interest" description="Disordered" evidence="1">
    <location>
        <begin position="1"/>
        <end position="37"/>
    </location>
</feature>
<evidence type="ECO:0000256" key="1">
    <source>
        <dbReference type="SAM" id="MobiDB-lite"/>
    </source>
</evidence>
<proteinExistence type="predicted"/>
<accession>A0ABS4BMQ0</accession>
<organism evidence="2 3">
    <name type="scientific">Jiella mangrovi</name>
    <dbReference type="NCBI Taxonomy" id="2821407"/>
    <lineage>
        <taxon>Bacteria</taxon>
        <taxon>Pseudomonadati</taxon>
        <taxon>Pseudomonadota</taxon>
        <taxon>Alphaproteobacteria</taxon>
        <taxon>Hyphomicrobiales</taxon>
        <taxon>Aurantimonadaceae</taxon>
        <taxon>Jiella</taxon>
    </lineage>
</organism>
<protein>
    <submittedName>
        <fullName evidence="2">Uncharacterized protein</fullName>
    </submittedName>
</protein>
<keyword evidence="3" id="KW-1185">Reference proteome</keyword>
<gene>
    <name evidence="2" type="ORF">J6595_20725</name>
</gene>
<feature type="compositionally biased region" description="Basic and acidic residues" evidence="1">
    <location>
        <begin position="7"/>
        <end position="24"/>
    </location>
</feature>
<sequence length="88" mass="10488">MSSLRRPPLDGLKRQLRRNRDDKPQGSGRGSDSFVRETYTLERGEARSKAREWFERYPKAAYWTQVESWRQLPGDRIEFTMRRLPSAD</sequence>
<dbReference type="EMBL" id="JAGJCF010000023">
    <property type="protein sequence ID" value="MBP0618012.1"/>
    <property type="molecule type" value="Genomic_DNA"/>
</dbReference>
<dbReference type="Proteomes" id="UP000678276">
    <property type="component" value="Unassembled WGS sequence"/>
</dbReference>